<keyword evidence="1" id="KW-0472">Membrane</keyword>
<protein>
    <submittedName>
        <fullName evidence="2">Uncharacterized protein</fullName>
    </submittedName>
</protein>
<organism evidence="2 3">
    <name type="scientific">Nostoc commune NIES-4072</name>
    <dbReference type="NCBI Taxonomy" id="2005467"/>
    <lineage>
        <taxon>Bacteria</taxon>
        <taxon>Bacillati</taxon>
        <taxon>Cyanobacteriota</taxon>
        <taxon>Cyanophyceae</taxon>
        <taxon>Nostocales</taxon>
        <taxon>Nostocaceae</taxon>
        <taxon>Nostoc</taxon>
    </lineage>
</organism>
<evidence type="ECO:0000256" key="1">
    <source>
        <dbReference type="SAM" id="Phobius"/>
    </source>
</evidence>
<feature type="transmembrane region" description="Helical" evidence="1">
    <location>
        <begin position="54"/>
        <end position="76"/>
    </location>
</feature>
<reference evidence="2 3" key="1">
    <citation type="submission" date="2017-06" db="EMBL/GenBank/DDBJ databases">
        <title>Genome sequencing of cyanobaciteial culture collection at National Institute for Environmental Studies (NIES).</title>
        <authorList>
            <person name="Hirose Y."/>
            <person name="Shimura Y."/>
            <person name="Fujisawa T."/>
            <person name="Nakamura Y."/>
            <person name="Kawachi M."/>
        </authorList>
    </citation>
    <scope>NUCLEOTIDE SEQUENCE [LARGE SCALE GENOMIC DNA]</scope>
    <source>
        <strain evidence="2 3">NIES-4072</strain>
    </source>
</reference>
<keyword evidence="1" id="KW-1133">Transmembrane helix</keyword>
<sequence length="88" mass="9857">MSVIRFFTPNRIDDKSENITILKLIGGIITGLSLIFIAFATLTSFSQLIVEKFGIVEISNATIYIFIGVFIIWLTLTKIGTKKDDQQT</sequence>
<accession>A0A2R5FLS8</accession>
<feature type="transmembrane region" description="Helical" evidence="1">
    <location>
        <begin position="21"/>
        <end position="42"/>
    </location>
</feature>
<dbReference type="AlphaFoldDB" id="A0A2R5FLS8"/>
<evidence type="ECO:0000313" key="3">
    <source>
        <dbReference type="Proteomes" id="UP000245124"/>
    </source>
</evidence>
<keyword evidence="3" id="KW-1185">Reference proteome</keyword>
<evidence type="ECO:0000313" key="2">
    <source>
        <dbReference type="EMBL" id="GBG19747.1"/>
    </source>
</evidence>
<comment type="caution">
    <text evidence="2">The sequence shown here is derived from an EMBL/GenBank/DDBJ whole genome shotgun (WGS) entry which is preliminary data.</text>
</comment>
<keyword evidence="1" id="KW-0812">Transmembrane</keyword>
<gene>
    <name evidence="2" type="ORF">NIES4072_34160</name>
</gene>
<dbReference type="EMBL" id="BDUD01000001">
    <property type="protein sequence ID" value="GBG19747.1"/>
    <property type="molecule type" value="Genomic_DNA"/>
</dbReference>
<dbReference type="Proteomes" id="UP000245124">
    <property type="component" value="Unassembled WGS sequence"/>
</dbReference>
<proteinExistence type="predicted"/>
<name>A0A2R5FLS8_NOSCO</name>